<protein>
    <submittedName>
        <fullName evidence="1">ATP-dependent Lon protease</fullName>
    </submittedName>
</protein>
<keyword evidence="1" id="KW-0645">Protease</keyword>
<dbReference type="GO" id="GO:0008233">
    <property type="term" value="F:peptidase activity"/>
    <property type="evidence" value="ECO:0007669"/>
    <property type="project" value="UniProtKB-KW"/>
</dbReference>
<reference evidence="1" key="1">
    <citation type="journal article" date="2014" name="PLoS ONE">
        <title>Genome Information of Methylobacterium oryzae, a Plant-Probiotic Methylotroph in the Phyllosphere.</title>
        <authorList>
            <person name="Kwak M.J."/>
            <person name="Jeong H."/>
            <person name="Madhaiyan M."/>
            <person name="Lee Y."/>
            <person name="Sa T.M."/>
            <person name="Oh T.K."/>
            <person name="Kim J.F."/>
        </authorList>
    </citation>
    <scope>NUCLEOTIDE SEQUENCE</scope>
    <source>
        <strain evidence="1">CBMB20</strain>
        <plasmid evidence="1">pMOC1</plasmid>
    </source>
</reference>
<evidence type="ECO:0000313" key="1">
    <source>
        <dbReference type="EMBL" id="AGO88317.1"/>
    </source>
</evidence>
<dbReference type="GO" id="GO:0006508">
    <property type="term" value="P:proteolysis"/>
    <property type="evidence" value="ECO:0007669"/>
    <property type="project" value="UniProtKB-KW"/>
</dbReference>
<sequence length="119" mass="13131">MNQLRLNVDLCDLAPTFRLWRHDIVHEADTAVALAAIAGGCEPSPETLARAPVLQAWRQTTNWFRQTVLAGIVSEHPTLADGLIRTSALRAIAIDLAWARTSTRFYRLGEPDILDAGAR</sequence>
<dbReference type="EMBL" id="JX627580">
    <property type="protein sequence ID" value="AGO88317.1"/>
    <property type="molecule type" value="Genomic_DNA"/>
</dbReference>
<keyword evidence="1" id="KW-0378">Hydrolase</keyword>
<geneLocation type="plasmid" evidence="1">
    <name>pMOC1</name>
</geneLocation>
<dbReference type="Pfam" id="PF20339">
    <property type="entry name" value="DUF6634"/>
    <property type="match status" value="1"/>
</dbReference>
<gene>
    <name evidence="1" type="ORF">MOC_1p0079</name>
</gene>
<dbReference type="InterPro" id="IPR046574">
    <property type="entry name" value="DUF6634"/>
</dbReference>
<dbReference type="RefSeq" id="WP_075382179.1">
    <property type="nucleotide sequence ID" value="NZ_JX627580.1"/>
</dbReference>
<keyword evidence="1" id="KW-0614">Plasmid</keyword>
<organism evidence="1">
    <name type="scientific">Methylobacterium oryzae CBMB20</name>
    <dbReference type="NCBI Taxonomy" id="693986"/>
    <lineage>
        <taxon>Bacteria</taxon>
        <taxon>Pseudomonadati</taxon>
        <taxon>Pseudomonadota</taxon>
        <taxon>Alphaproteobacteria</taxon>
        <taxon>Hyphomicrobiales</taxon>
        <taxon>Methylobacteriaceae</taxon>
        <taxon>Methylobacterium</taxon>
    </lineage>
</organism>
<accession>A0A088B2X1</accession>
<dbReference type="AlphaFoldDB" id="A0A088B2X1"/>
<proteinExistence type="predicted"/>
<name>A0A088B2X1_9HYPH</name>